<evidence type="ECO:0000313" key="7">
    <source>
        <dbReference type="Proteomes" id="UP001220610"/>
    </source>
</evidence>
<dbReference type="PROSITE" id="PS50043">
    <property type="entry name" value="HTH_LUXR_2"/>
    <property type="match status" value="1"/>
</dbReference>
<dbReference type="PANTHER" id="PTHR43214">
    <property type="entry name" value="TWO-COMPONENT RESPONSE REGULATOR"/>
    <property type="match status" value="1"/>
</dbReference>
<evidence type="ECO:0000256" key="1">
    <source>
        <dbReference type="ARBA" id="ARBA00022553"/>
    </source>
</evidence>
<keyword evidence="2" id="KW-0238">DNA-binding</keyword>
<dbReference type="PRINTS" id="PR00038">
    <property type="entry name" value="HTHLUXR"/>
</dbReference>
<dbReference type="CDD" id="cd06170">
    <property type="entry name" value="LuxR_C_like"/>
    <property type="match status" value="1"/>
</dbReference>
<dbReference type="CDD" id="cd17535">
    <property type="entry name" value="REC_NarL-like"/>
    <property type="match status" value="1"/>
</dbReference>
<feature type="domain" description="HTH luxR-type" evidence="4">
    <location>
        <begin position="143"/>
        <end position="208"/>
    </location>
</feature>
<accession>A0AAJ5WX91</accession>
<dbReference type="GO" id="GO:0003677">
    <property type="term" value="F:DNA binding"/>
    <property type="evidence" value="ECO:0007669"/>
    <property type="project" value="UniProtKB-KW"/>
</dbReference>
<dbReference type="GO" id="GO:0000160">
    <property type="term" value="P:phosphorelay signal transduction system"/>
    <property type="evidence" value="ECO:0007669"/>
    <property type="project" value="InterPro"/>
</dbReference>
<dbReference type="Gene3D" id="3.40.50.2300">
    <property type="match status" value="1"/>
</dbReference>
<name>A0AAJ5WX91_9BACT</name>
<feature type="modified residue" description="4-aspartylphosphate" evidence="3">
    <location>
        <position position="55"/>
    </location>
</feature>
<dbReference type="Pfam" id="PF00196">
    <property type="entry name" value="GerE"/>
    <property type="match status" value="1"/>
</dbReference>
<dbReference type="InterPro" id="IPR039420">
    <property type="entry name" value="WalR-like"/>
</dbReference>
<dbReference type="SUPFAM" id="SSF46894">
    <property type="entry name" value="C-terminal effector domain of the bipartite response regulators"/>
    <property type="match status" value="1"/>
</dbReference>
<dbReference type="PANTHER" id="PTHR43214:SF43">
    <property type="entry name" value="TWO-COMPONENT RESPONSE REGULATOR"/>
    <property type="match status" value="1"/>
</dbReference>
<dbReference type="InterPro" id="IPR058245">
    <property type="entry name" value="NreC/VraR/RcsB-like_REC"/>
</dbReference>
<reference evidence="6" key="1">
    <citation type="submission" date="2023-03" db="EMBL/GenBank/DDBJ databases">
        <title>Andean soil-derived lignocellulolytic bacterial consortium as a source of novel taxa and putative plastic-active enzymes.</title>
        <authorList>
            <person name="Diaz-Garcia L."/>
            <person name="Chuvochina M."/>
            <person name="Feuerriegel G."/>
            <person name="Bunk B."/>
            <person name="Sproer C."/>
            <person name="Streit W.R."/>
            <person name="Rodriguez L.M."/>
            <person name="Overmann J."/>
            <person name="Jimenez D.J."/>
        </authorList>
    </citation>
    <scope>NUCLEOTIDE SEQUENCE</scope>
    <source>
        <strain evidence="6">MAG 7</strain>
    </source>
</reference>
<dbReference type="Proteomes" id="UP001220610">
    <property type="component" value="Chromosome"/>
</dbReference>
<dbReference type="InterPro" id="IPR011006">
    <property type="entry name" value="CheY-like_superfamily"/>
</dbReference>
<gene>
    <name evidence="6" type="ORF">P0Y53_10275</name>
</gene>
<dbReference type="SUPFAM" id="SSF52172">
    <property type="entry name" value="CheY-like"/>
    <property type="match status" value="1"/>
</dbReference>
<dbReference type="InterPro" id="IPR001789">
    <property type="entry name" value="Sig_transdc_resp-reg_receiver"/>
</dbReference>
<keyword evidence="1 3" id="KW-0597">Phosphoprotein</keyword>
<sequence length="211" mass="23359">MAIKIGIADDHLLIIKGFESMLQTFTNCELLFTALSGEDLFRQLAAAQPDILLLDIQLPDSSGIDLCKSVSTQYPGIHIMALTNHEETVYVKKMMRNGAKGYLLKSADPQTLQQAIDTLMQGGQYIDARIEKAMLSEAISGKKKGSQVLLTKRETEILGLIAGELTNQEIADKLFISLRTVETHRLNLTQKLNVKNTAGLVKEAYLRNLVQ</sequence>
<dbReference type="SMART" id="SM00448">
    <property type="entry name" value="REC"/>
    <property type="match status" value="1"/>
</dbReference>
<dbReference type="GO" id="GO:0006355">
    <property type="term" value="P:regulation of DNA-templated transcription"/>
    <property type="evidence" value="ECO:0007669"/>
    <property type="project" value="InterPro"/>
</dbReference>
<organism evidence="6 7">
    <name type="scientific">Candidatus Pseudobacter hemicellulosilyticus</name>
    <dbReference type="NCBI Taxonomy" id="3121375"/>
    <lineage>
        <taxon>Bacteria</taxon>
        <taxon>Pseudomonadati</taxon>
        <taxon>Bacteroidota</taxon>
        <taxon>Chitinophagia</taxon>
        <taxon>Chitinophagales</taxon>
        <taxon>Chitinophagaceae</taxon>
        <taxon>Pseudobacter</taxon>
    </lineage>
</organism>
<dbReference type="InterPro" id="IPR016032">
    <property type="entry name" value="Sig_transdc_resp-reg_C-effctor"/>
</dbReference>
<dbReference type="SMART" id="SM00421">
    <property type="entry name" value="HTH_LUXR"/>
    <property type="match status" value="1"/>
</dbReference>
<evidence type="ECO:0000259" key="4">
    <source>
        <dbReference type="PROSITE" id="PS50043"/>
    </source>
</evidence>
<protein>
    <submittedName>
        <fullName evidence="6">Response regulator transcription factor</fullName>
    </submittedName>
</protein>
<dbReference type="EMBL" id="CP119311">
    <property type="protein sequence ID" value="WEK37889.1"/>
    <property type="molecule type" value="Genomic_DNA"/>
</dbReference>
<evidence type="ECO:0000256" key="2">
    <source>
        <dbReference type="ARBA" id="ARBA00023125"/>
    </source>
</evidence>
<dbReference type="InterPro" id="IPR000792">
    <property type="entry name" value="Tscrpt_reg_LuxR_C"/>
</dbReference>
<dbReference type="PROSITE" id="PS50110">
    <property type="entry name" value="RESPONSE_REGULATORY"/>
    <property type="match status" value="1"/>
</dbReference>
<dbReference type="Pfam" id="PF00072">
    <property type="entry name" value="Response_reg"/>
    <property type="match status" value="1"/>
</dbReference>
<dbReference type="AlphaFoldDB" id="A0AAJ5WX91"/>
<evidence type="ECO:0000256" key="3">
    <source>
        <dbReference type="PROSITE-ProRule" id="PRU00169"/>
    </source>
</evidence>
<evidence type="ECO:0000259" key="5">
    <source>
        <dbReference type="PROSITE" id="PS50110"/>
    </source>
</evidence>
<evidence type="ECO:0000313" key="6">
    <source>
        <dbReference type="EMBL" id="WEK37889.1"/>
    </source>
</evidence>
<proteinExistence type="predicted"/>
<feature type="domain" description="Response regulatory" evidence="5">
    <location>
        <begin position="4"/>
        <end position="120"/>
    </location>
</feature>